<dbReference type="SUPFAM" id="SSF48508">
    <property type="entry name" value="Nuclear receptor ligand-binding domain"/>
    <property type="match status" value="1"/>
</dbReference>
<evidence type="ECO:0000256" key="2">
    <source>
        <dbReference type="ARBA" id="ARBA00022771"/>
    </source>
</evidence>
<comment type="subcellular location">
    <subcellularLocation>
        <location evidence="9">Nucleus</location>
    </subcellularLocation>
</comment>
<dbReference type="PRINTS" id="PR00398">
    <property type="entry name" value="STRDHORMONER"/>
</dbReference>
<dbReference type="InterPro" id="IPR050274">
    <property type="entry name" value="Nuclear_hormone_rcpt_NR2"/>
</dbReference>
<keyword evidence="1 9" id="KW-0479">Metal-binding</keyword>
<dbReference type="InterPro" id="IPR001723">
    <property type="entry name" value="Nuclear_hrmn_rcpt"/>
</dbReference>
<dbReference type="PROSITE" id="PS51843">
    <property type="entry name" value="NR_LBD"/>
    <property type="match status" value="1"/>
</dbReference>
<dbReference type="Gene3D" id="3.30.50.10">
    <property type="entry name" value="Erythroid Transcription Factor GATA-1, subunit A"/>
    <property type="match status" value="1"/>
</dbReference>
<evidence type="ECO:0000256" key="1">
    <source>
        <dbReference type="ARBA" id="ARBA00022723"/>
    </source>
</evidence>
<evidence type="ECO:0000256" key="7">
    <source>
        <dbReference type="ARBA" id="ARBA00023170"/>
    </source>
</evidence>
<sequence>MTSSVTSKPSGTSSRILLDILCKVCEDHSSGKHYGVFACDGCAGFFKRSIRRNRQYVCKARGAGTNNCPVDKTHRNQCRACRLRRCLEAGMNKDAVQHERGPRNSTIRRQVAMYLKETSGPDVMSTQGFSSIPAFTSLLTVTSDASGPAAITTKAPSSFSLRTPPILHPVPKYPQKLNFGQSFLNNPDVVCESAARILFMNVRWLKTVPAFTSLPFRDQLLLFEEGWRELFVLDAAQFLLPIEVRALLAAGGLSNEPITSDKIMKLMPEIRSFQEIIVKLKHLHVDPTEYTCLKAIVLFKTDFPSGEAQLRGLRDIHTVASLQDQAQITLGKYEQTTYSSQPFRFGKLLLTLPSLRSVSAKTVEDLFFRKTIGSIPLERLLCDMYKRSDF</sequence>
<evidence type="ECO:0000259" key="11">
    <source>
        <dbReference type="PROSITE" id="PS51843"/>
    </source>
</evidence>
<dbReference type="Pfam" id="PF00104">
    <property type="entry name" value="Hormone_recep"/>
    <property type="match status" value="1"/>
</dbReference>
<dbReference type="PROSITE" id="PS51030">
    <property type="entry name" value="NUCLEAR_REC_DBD_2"/>
    <property type="match status" value="1"/>
</dbReference>
<evidence type="ECO:0000256" key="8">
    <source>
        <dbReference type="ARBA" id="ARBA00023242"/>
    </source>
</evidence>
<dbReference type="CDD" id="cd07163">
    <property type="entry name" value="NR_DBD_TLX"/>
    <property type="match status" value="1"/>
</dbReference>
<keyword evidence="7 9" id="KW-0675">Receptor</keyword>
<keyword evidence="3 9" id="KW-0862">Zinc</keyword>
<dbReference type="Pfam" id="PF00105">
    <property type="entry name" value="zf-C4"/>
    <property type="match status" value="1"/>
</dbReference>
<evidence type="ECO:0000256" key="3">
    <source>
        <dbReference type="ARBA" id="ARBA00022833"/>
    </source>
</evidence>
<dbReference type="Gene3D" id="1.10.565.10">
    <property type="entry name" value="Retinoid X Receptor"/>
    <property type="match status" value="1"/>
</dbReference>
<keyword evidence="8 9" id="KW-0539">Nucleus</keyword>
<keyword evidence="6 9" id="KW-0804">Transcription</keyword>
<dbReference type="GeneID" id="106474294"/>
<dbReference type="CDD" id="cd06950">
    <property type="entry name" value="NR_LBD_Tlx_PNR_like"/>
    <property type="match status" value="1"/>
</dbReference>
<dbReference type="InterPro" id="IPR000536">
    <property type="entry name" value="Nucl_hrmn_rcpt_lig-bd"/>
</dbReference>
<dbReference type="RefSeq" id="XP_013790435.1">
    <property type="nucleotide sequence ID" value="XM_013934981.1"/>
</dbReference>
<evidence type="ECO:0000256" key="4">
    <source>
        <dbReference type="ARBA" id="ARBA00023015"/>
    </source>
</evidence>
<dbReference type="InterPro" id="IPR001628">
    <property type="entry name" value="Znf_hrmn_rcpt"/>
</dbReference>
<dbReference type="PROSITE" id="PS00031">
    <property type="entry name" value="NUCLEAR_REC_DBD_1"/>
    <property type="match status" value="1"/>
</dbReference>
<name>A0ABM1BXA6_LIMPO</name>
<gene>
    <name evidence="13" type="primary">LOC106474294</name>
</gene>
<keyword evidence="12" id="KW-1185">Reference proteome</keyword>
<feature type="domain" description="NR LBD" evidence="11">
    <location>
        <begin position="162"/>
        <end position="388"/>
    </location>
</feature>
<keyword evidence="5 9" id="KW-0238">DNA-binding</keyword>
<dbReference type="SMART" id="SM00399">
    <property type="entry name" value="ZnF_C4"/>
    <property type="match status" value="1"/>
</dbReference>
<comment type="similarity">
    <text evidence="9">Belongs to the nuclear hormone receptor family.</text>
</comment>
<evidence type="ECO:0000256" key="6">
    <source>
        <dbReference type="ARBA" id="ARBA00023163"/>
    </source>
</evidence>
<protein>
    <submittedName>
        <fullName evidence="13">Nuclear receptor subfamily 2 group E member 1-like</fullName>
    </submittedName>
</protein>
<evidence type="ECO:0000313" key="12">
    <source>
        <dbReference type="Proteomes" id="UP000694941"/>
    </source>
</evidence>
<dbReference type="SMART" id="SM00430">
    <property type="entry name" value="HOLI"/>
    <property type="match status" value="1"/>
</dbReference>
<dbReference type="InterPro" id="IPR013088">
    <property type="entry name" value="Znf_NHR/GATA"/>
</dbReference>
<keyword evidence="2 9" id="KW-0863">Zinc-finger</keyword>
<dbReference type="InterPro" id="IPR035500">
    <property type="entry name" value="NHR-like_dom_sf"/>
</dbReference>
<evidence type="ECO:0000259" key="10">
    <source>
        <dbReference type="PROSITE" id="PS51030"/>
    </source>
</evidence>
<evidence type="ECO:0000256" key="5">
    <source>
        <dbReference type="ARBA" id="ARBA00023125"/>
    </source>
</evidence>
<accession>A0ABM1BXA6</accession>
<reference evidence="13" key="1">
    <citation type="submission" date="2025-08" db="UniProtKB">
        <authorList>
            <consortium name="RefSeq"/>
        </authorList>
    </citation>
    <scope>IDENTIFICATION</scope>
    <source>
        <tissue evidence="13">Muscle</tissue>
    </source>
</reference>
<dbReference type="Proteomes" id="UP000694941">
    <property type="component" value="Unplaced"/>
</dbReference>
<evidence type="ECO:0000256" key="9">
    <source>
        <dbReference type="RuleBase" id="RU004334"/>
    </source>
</evidence>
<keyword evidence="4 9" id="KW-0805">Transcription regulation</keyword>
<proteinExistence type="inferred from homology"/>
<dbReference type="PANTHER" id="PTHR24083">
    <property type="entry name" value="NUCLEAR HORMONE RECEPTOR"/>
    <property type="match status" value="1"/>
</dbReference>
<dbReference type="SUPFAM" id="SSF57716">
    <property type="entry name" value="Glucocorticoid receptor-like (DNA-binding domain)"/>
    <property type="match status" value="1"/>
</dbReference>
<organism evidence="12 13">
    <name type="scientific">Limulus polyphemus</name>
    <name type="common">Atlantic horseshoe crab</name>
    <dbReference type="NCBI Taxonomy" id="6850"/>
    <lineage>
        <taxon>Eukaryota</taxon>
        <taxon>Metazoa</taxon>
        <taxon>Ecdysozoa</taxon>
        <taxon>Arthropoda</taxon>
        <taxon>Chelicerata</taxon>
        <taxon>Merostomata</taxon>
        <taxon>Xiphosura</taxon>
        <taxon>Limulidae</taxon>
        <taxon>Limulus</taxon>
    </lineage>
</organism>
<dbReference type="PRINTS" id="PR00047">
    <property type="entry name" value="STROIDFINGER"/>
</dbReference>
<evidence type="ECO:0000313" key="13">
    <source>
        <dbReference type="RefSeq" id="XP_013790435.1"/>
    </source>
</evidence>
<feature type="domain" description="Nuclear receptor" evidence="10">
    <location>
        <begin position="19"/>
        <end position="98"/>
    </location>
</feature>